<dbReference type="InterPro" id="IPR035649">
    <property type="entry name" value="EFG_V"/>
</dbReference>
<feature type="compositionally biased region" description="Basic and acidic residues" evidence="8">
    <location>
        <begin position="1"/>
        <end position="13"/>
    </location>
</feature>
<feature type="domain" description="RRM" evidence="9">
    <location>
        <begin position="60"/>
        <end position="146"/>
    </location>
</feature>
<feature type="domain" description="Tr-type G" evidence="10">
    <location>
        <begin position="175"/>
        <end position="507"/>
    </location>
</feature>
<evidence type="ECO:0000256" key="2">
    <source>
        <dbReference type="ARBA" id="ARBA00022741"/>
    </source>
</evidence>
<dbReference type="Pfam" id="PF00679">
    <property type="entry name" value="EFG_C"/>
    <property type="match status" value="1"/>
</dbReference>
<dbReference type="InterPro" id="IPR014721">
    <property type="entry name" value="Ribsml_uS5_D2-typ_fold_subgr"/>
</dbReference>
<reference evidence="11" key="1">
    <citation type="submission" date="2023-03" db="EMBL/GenBank/DDBJ databases">
        <title>Mating type loci evolution in Malassezia.</title>
        <authorList>
            <person name="Coelho M.A."/>
        </authorList>
    </citation>
    <scope>NUCLEOTIDE SEQUENCE</scope>
    <source>
        <strain evidence="11">CBS 9557</strain>
    </source>
</reference>
<dbReference type="SMART" id="SM00360">
    <property type="entry name" value="RRM"/>
    <property type="match status" value="1"/>
</dbReference>
<dbReference type="InterPro" id="IPR027417">
    <property type="entry name" value="P-loop_NTPase"/>
</dbReference>
<dbReference type="InterPro" id="IPR031157">
    <property type="entry name" value="G_TR_CS"/>
</dbReference>
<evidence type="ECO:0000256" key="3">
    <source>
        <dbReference type="ARBA" id="ARBA00022917"/>
    </source>
</evidence>
<keyword evidence="3" id="KW-0648">Protein biosynthesis</keyword>
<dbReference type="Pfam" id="PF03144">
    <property type="entry name" value="GTP_EFTU_D2"/>
    <property type="match status" value="1"/>
</dbReference>
<dbReference type="Gene3D" id="3.30.70.240">
    <property type="match status" value="1"/>
</dbReference>
<dbReference type="Pfam" id="PF00076">
    <property type="entry name" value="RRM_1"/>
    <property type="match status" value="1"/>
</dbReference>
<keyword evidence="4" id="KW-0496">Mitochondrion</keyword>
<sequence length="994" mass="108204">MPQGEADERRDVEATSPAREEDYETDEEERERRRKEASAAALTLEIVGDLPHAEIRPPENVLFVCKLNPVTRSEDLELIFSRFGKICSCEVIKDKKVCSSSHTQTGDSLQYAFIEFEDKASTEQAYEKMQNVLIDDRRIWVDFSQSVSRLHVALPRSVRALHCTRVCQTENVCVDALRNIGIVAHIDAGKTTLTERLLHLTHTLSLPGLKPPPAQAPYTAPGDVDTGSTVTDFLEEERERGITIQSAAVGPVWWTSTTLQTYLRPTLPSNAVSITLVDTPGHVDFGIEVERTVRVVDGAVVVLDGVEGVEPQSENVWRQTKRYGVHAHLFFINKLDRAGASVSRSMRSIIDRGLHPRPALLQLPVYASEAGEHADTVAQTKGDNPLVGVVDLLTMELVRFAGLAGEQMDRIPLTAAQHTSLYERACEARNALIELVSSRDVDLLDCVLGLDDPEAASTQLPLADIHAAVRRLTIQGDICPVLCGAAARNIGVQPLLDAIGLYLPSPRDRPPVDGTLLPDTPRRSATTLPLDSRCTAALAFKVVWDKRKGPITFVRLYAGTLHSGATLLNTTTHQKERIARLLLPYADQYVEVPALHAGQIGVVLGLRDTRTGDTLVEAGKGKGSVPPHIPSHAWHTLRLRRVHVPPPVFSVSVEPRSKADEGAVADALRMLVRTDPSLHVSEGGAGTSAQTVLSGMGELHLDIAKHRLAHEFHVHAHLGHVRVGYRETLAEGAKGEATERLEQDMGGRPARFGVQVRVRALQPDELGQARLGGNDIVLEMGDAPMLVYEGGRRLDEVLVQSAQAALVRGPLSGFPLQGLHVTLSKIESHGPELSSPAAVRIAVLHALRRALGYEARPRPSVTVSGHTRLMEPMMCVVITVPETYAGAVASDVAVEQHGSIVAMEASSDARPASSTYEVYLPPASDAEPVGREASSTMRIEAHVPLARMMRYSTRLRALTGGTGTYRMELEGFAIVAPARERALLQELGRLPRTS</sequence>
<dbReference type="Gene3D" id="3.40.50.300">
    <property type="entry name" value="P-loop containing nucleotide triphosphate hydrolases"/>
    <property type="match status" value="1"/>
</dbReference>
<dbReference type="InterPro" id="IPR005517">
    <property type="entry name" value="Transl_elong_EFG/EF2_IV"/>
</dbReference>
<evidence type="ECO:0000256" key="8">
    <source>
        <dbReference type="SAM" id="MobiDB-lite"/>
    </source>
</evidence>
<dbReference type="SUPFAM" id="SSF52540">
    <property type="entry name" value="P-loop containing nucleoside triphosphate hydrolases"/>
    <property type="match status" value="1"/>
</dbReference>
<evidence type="ECO:0000259" key="10">
    <source>
        <dbReference type="PROSITE" id="PS51722"/>
    </source>
</evidence>
<keyword evidence="5" id="KW-0342">GTP-binding</keyword>
<dbReference type="InterPro" id="IPR000640">
    <property type="entry name" value="EFG_V-like"/>
</dbReference>
<dbReference type="SUPFAM" id="SSF54211">
    <property type="entry name" value="Ribosomal protein S5 domain 2-like"/>
    <property type="match status" value="1"/>
</dbReference>
<gene>
    <name evidence="11" type="ORF">MNAN1_003737</name>
</gene>
<keyword evidence="7" id="KW-0694">RNA-binding</keyword>
<evidence type="ECO:0000256" key="5">
    <source>
        <dbReference type="ARBA" id="ARBA00023134"/>
    </source>
</evidence>
<dbReference type="Pfam" id="PF00009">
    <property type="entry name" value="GTP_EFTU"/>
    <property type="match status" value="1"/>
</dbReference>
<evidence type="ECO:0000256" key="7">
    <source>
        <dbReference type="PROSITE-ProRule" id="PRU00176"/>
    </source>
</evidence>
<proteinExistence type="predicted"/>
<evidence type="ECO:0000256" key="6">
    <source>
        <dbReference type="ARBA" id="ARBA00024731"/>
    </source>
</evidence>
<dbReference type="GO" id="GO:0005759">
    <property type="term" value="C:mitochondrial matrix"/>
    <property type="evidence" value="ECO:0007669"/>
    <property type="project" value="UniProtKB-ARBA"/>
</dbReference>
<dbReference type="InterPro" id="IPR000504">
    <property type="entry name" value="RRM_dom"/>
</dbReference>
<dbReference type="PROSITE" id="PS50102">
    <property type="entry name" value="RRM"/>
    <property type="match status" value="1"/>
</dbReference>
<dbReference type="GO" id="GO:0032543">
    <property type="term" value="P:mitochondrial translation"/>
    <property type="evidence" value="ECO:0007669"/>
    <property type="project" value="TreeGrafter"/>
</dbReference>
<dbReference type="PANTHER" id="PTHR43261:SF1">
    <property type="entry name" value="RIBOSOME-RELEASING FACTOR 2, MITOCHONDRIAL"/>
    <property type="match status" value="1"/>
</dbReference>
<evidence type="ECO:0000313" key="12">
    <source>
        <dbReference type="Proteomes" id="UP001213623"/>
    </source>
</evidence>
<dbReference type="InterPro" id="IPR041095">
    <property type="entry name" value="EFG_II"/>
</dbReference>
<accession>A0AAF0EPV0</accession>
<dbReference type="Gene3D" id="2.40.30.10">
    <property type="entry name" value="Translation factors"/>
    <property type="match status" value="1"/>
</dbReference>
<keyword evidence="2" id="KW-0547">Nucleotide-binding</keyword>
<dbReference type="Gene3D" id="3.30.70.870">
    <property type="entry name" value="Elongation Factor G (Translational Gtpase), domain 3"/>
    <property type="match status" value="1"/>
</dbReference>
<dbReference type="InterPro" id="IPR005225">
    <property type="entry name" value="Small_GTP-bd"/>
</dbReference>
<dbReference type="InterPro" id="IPR009022">
    <property type="entry name" value="EFG_III"/>
</dbReference>
<dbReference type="GO" id="GO:0032790">
    <property type="term" value="P:ribosome disassembly"/>
    <property type="evidence" value="ECO:0007669"/>
    <property type="project" value="TreeGrafter"/>
</dbReference>
<dbReference type="PROSITE" id="PS00301">
    <property type="entry name" value="G_TR_1"/>
    <property type="match status" value="1"/>
</dbReference>
<dbReference type="InterPro" id="IPR035647">
    <property type="entry name" value="EFG_III/V"/>
</dbReference>
<dbReference type="SUPFAM" id="SSF50447">
    <property type="entry name" value="Translation proteins"/>
    <property type="match status" value="1"/>
</dbReference>
<dbReference type="Gene3D" id="3.30.70.330">
    <property type="match status" value="1"/>
</dbReference>
<dbReference type="Proteomes" id="UP001213623">
    <property type="component" value="Chromosome 7"/>
</dbReference>
<organism evidence="11 12">
    <name type="scientific">Malassezia nana</name>
    <dbReference type="NCBI Taxonomy" id="180528"/>
    <lineage>
        <taxon>Eukaryota</taxon>
        <taxon>Fungi</taxon>
        <taxon>Dikarya</taxon>
        <taxon>Basidiomycota</taxon>
        <taxon>Ustilaginomycotina</taxon>
        <taxon>Malasseziomycetes</taxon>
        <taxon>Malasseziales</taxon>
        <taxon>Malasseziaceae</taxon>
        <taxon>Malassezia</taxon>
    </lineage>
</organism>
<dbReference type="InterPro" id="IPR009000">
    <property type="entry name" value="Transl_B-barrel_sf"/>
</dbReference>
<dbReference type="Gene3D" id="3.30.230.10">
    <property type="match status" value="1"/>
</dbReference>
<dbReference type="PROSITE" id="PS51722">
    <property type="entry name" value="G_TR_2"/>
    <property type="match status" value="1"/>
</dbReference>
<dbReference type="InterPro" id="IPR004161">
    <property type="entry name" value="EFTu-like_2"/>
</dbReference>
<evidence type="ECO:0000259" key="9">
    <source>
        <dbReference type="PROSITE" id="PS50102"/>
    </source>
</evidence>
<dbReference type="InterPro" id="IPR012677">
    <property type="entry name" value="Nucleotide-bd_a/b_plait_sf"/>
</dbReference>
<dbReference type="Pfam" id="PF03764">
    <property type="entry name" value="EFG_IV"/>
    <property type="match status" value="1"/>
</dbReference>
<dbReference type="Pfam" id="PF14492">
    <property type="entry name" value="EFG_III"/>
    <property type="match status" value="1"/>
</dbReference>
<dbReference type="FunFam" id="3.40.50.300:FF:000514">
    <property type="entry name" value="Ribosome-releasing factor 2, mitochondrial"/>
    <property type="match status" value="1"/>
</dbReference>
<name>A0AAF0EPV0_9BASI</name>
<comment type="function">
    <text evidence="6">Catalyzes the GTP-dependent ribosomal translocation step during translation elongation. During this step, the ribosome changes from the pre-translocational (PRE) to the post-translocational (POST) state as the newly formed A-site-bound peptidyl-tRNA and P-site-bound deacylated tRNA move to the P and E sites, respectively. Catalyzes the coordinated movement of the two tRNA molecules, the mRNA and conformational changes in the ribosome.</text>
</comment>
<dbReference type="InterPro" id="IPR020568">
    <property type="entry name" value="Ribosomal_Su5_D2-typ_SF"/>
</dbReference>
<keyword evidence="12" id="KW-1185">Reference proteome</keyword>
<dbReference type="CDD" id="cd03713">
    <property type="entry name" value="EFG_mtEFG_C"/>
    <property type="match status" value="1"/>
</dbReference>
<dbReference type="CDD" id="cd16262">
    <property type="entry name" value="EFG_III"/>
    <property type="match status" value="1"/>
</dbReference>
<dbReference type="SUPFAM" id="SSF54980">
    <property type="entry name" value="EF-G C-terminal domain-like"/>
    <property type="match status" value="2"/>
</dbReference>
<dbReference type="PRINTS" id="PR00315">
    <property type="entry name" value="ELONGATNFCT"/>
</dbReference>
<dbReference type="PANTHER" id="PTHR43261">
    <property type="entry name" value="TRANSLATION ELONGATION FACTOR G-RELATED"/>
    <property type="match status" value="1"/>
</dbReference>
<dbReference type="SUPFAM" id="SSF54928">
    <property type="entry name" value="RNA-binding domain, RBD"/>
    <property type="match status" value="1"/>
</dbReference>
<dbReference type="GO" id="GO:0005525">
    <property type="term" value="F:GTP binding"/>
    <property type="evidence" value="ECO:0007669"/>
    <property type="project" value="UniProtKB-KW"/>
</dbReference>
<dbReference type="InterPro" id="IPR035979">
    <property type="entry name" value="RBD_domain_sf"/>
</dbReference>
<dbReference type="CDD" id="cd12235">
    <property type="entry name" value="RRM_PPIL4"/>
    <property type="match status" value="1"/>
</dbReference>
<protein>
    <recommendedName>
        <fullName evidence="1">Elongation factor 2</fullName>
    </recommendedName>
</protein>
<evidence type="ECO:0000313" key="11">
    <source>
        <dbReference type="EMBL" id="WFD28724.1"/>
    </source>
</evidence>
<evidence type="ECO:0000256" key="4">
    <source>
        <dbReference type="ARBA" id="ARBA00023128"/>
    </source>
</evidence>
<evidence type="ECO:0000256" key="1">
    <source>
        <dbReference type="ARBA" id="ARBA00017891"/>
    </source>
</evidence>
<dbReference type="InterPro" id="IPR000795">
    <property type="entry name" value="T_Tr_GTP-bd_dom"/>
</dbReference>
<dbReference type="SMART" id="SM00838">
    <property type="entry name" value="EFG_C"/>
    <property type="match status" value="1"/>
</dbReference>
<dbReference type="GO" id="GO:0003924">
    <property type="term" value="F:GTPase activity"/>
    <property type="evidence" value="ECO:0007669"/>
    <property type="project" value="InterPro"/>
</dbReference>
<dbReference type="GO" id="GO:0003723">
    <property type="term" value="F:RNA binding"/>
    <property type="evidence" value="ECO:0007669"/>
    <property type="project" value="UniProtKB-UniRule"/>
</dbReference>
<feature type="region of interest" description="Disordered" evidence="8">
    <location>
        <begin position="1"/>
        <end position="35"/>
    </location>
</feature>
<dbReference type="NCBIfam" id="TIGR00231">
    <property type="entry name" value="small_GTP"/>
    <property type="match status" value="1"/>
</dbReference>
<dbReference type="EMBL" id="CP119898">
    <property type="protein sequence ID" value="WFD28724.1"/>
    <property type="molecule type" value="Genomic_DNA"/>
</dbReference>
<dbReference type="AlphaFoldDB" id="A0AAF0EPV0"/>